<dbReference type="InterPro" id="IPR002560">
    <property type="entry name" value="Transposase_DDE"/>
</dbReference>
<protein>
    <submittedName>
        <fullName evidence="2">ISL3 family transposase</fullName>
    </submittedName>
</protein>
<evidence type="ECO:0000313" key="2">
    <source>
        <dbReference type="EMBL" id="MYN06729.1"/>
    </source>
</evidence>
<dbReference type="InterPro" id="IPR047951">
    <property type="entry name" value="Transpos_ISL3"/>
</dbReference>
<keyword evidence="3" id="KW-1185">Reference proteome</keyword>
<gene>
    <name evidence="2" type="ORF">GTP77_05200</name>
</gene>
<evidence type="ECO:0000259" key="1">
    <source>
        <dbReference type="Pfam" id="PF01610"/>
    </source>
</evidence>
<accession>A0A7X4KK34</accession>
<comment type="caution">
    <text evidence="2">The sequence shown here is derived from an EMBL/GenBank/DDBJ whole genome shotgun (WGS) entry which is preliminary data.</text>
</comment>
<dbReference type="PANTHER" id="PTHR33498">
    <property type="entry name" value="TRANSPOSASE FOR INSERTION SEQUENCE ELEMENT IS1557"/>
    <property type="match status" value="1"/>
</dbReference>
<dbReference type="Pfam" id="PF01610">
    <property type="entry name" value="DDE_Tnp_ISL3"/>
    <property type="match status" value="1"/>
</dbReference>
<dbReference type="AlphaFoldDB" id="A0A7X4KK34"/>
<proteinExistence type="predicted"/>
<dbReference type="RefSeq" id="WP_161071125.1">
    <property type="nucleotide sequence ID" value="NZ_WWCU01000004.1"/>
</dbReference>
<dbReference type="PANTHER" id="PTHR33498:SF1">
    <property type="entry name" value="TRANSPOSASE FOR INSERTION SEQUENCE ELEMENT IS1557"/>
    <property type="match status" value="1"/>
</dbReference>
<dbReference type="Proteomes" id="UP000450676">
    <property type="component" value="Unassembled WGS sequence"/>
</dbReference>
<feature type="non-terminal residue" evidence="2">
    <location>
        <position position="1"/>
    </location>
</feature>
<name>A0A7X4KK34_9BURK</name>
<reference evidence="2 3" key="1">
    <citation type="submission" date="2019-12" db="EMBL/GenBank/DDBJ databases">
        <title>Novel species isolated from a subtropical stream in China.</title>
        <authorList>
            <person name="Lu H."/>
        </authorList>
    </citation>
    <scope>NUCLEOTIDE SEQUENCE [LARGE SCALE GENOMIC DNA]</scope>
    <source>
        <strain evidence="2 3">FT127W</strain>
    </source>
</reference>
<sequence length="131" mass="15605">WLLLRNPENVPEEQRPKLEELLAANKALMTTYIMKASLKELWEPSGAWQCRCRWKTWLRMAAESEIESLSRFARRLKTYWRGILARVRWPMHTGQLEGINNRIKVMKRMAYGYRDSDFFFLKIKAAFPGNP</sequence>
<evidence type="ECO:0000313" key="3">
    <source>
        <dbReference type="Proteomes" id="UP000450676"/>
    </source>
</evidence>
<organism evidence="2 3">
    <name type="scientific">Pseudoduganella aquatica</name>
    <dbReference type="NCBI Taxonomy" id="2660641"/>
    <lineage>
        <taxon>Bacteria</taxon>
        <taxon>Pseudomonadati</taxon>
        <taxon>Pseudomonadota</taxon>
        <taxon>Betaproteobacteria</taxon>
        <taxon>Burkholderiales</taxon>
        <taxon>Oxalobacteraceae</taxon>
        <taxon>Telluria group</taxon>
        <taxon>Pseudoduganella</taxon>
    </lineage>
</organism>
<dbReference type="EMBL" id="WWCU01000004">
    <property type="protein sequence ID" value="MYN06729.1"/>
    <property type="molecule type" value="Genomic_DNA"/>
</dbReference>
<feature type="domain" description="Transposase IS204/IS1001/IS1096/IS1165 DDE" evidence="1">
    <location>
        <begin position="1"/>
        <end position="123"/>
    </location>
</feature>